<comment type="caution">
    <text evidence="2">The sequence shown here is derived from an EMBL/GenBank/DDBJ whole genome shotgun (WGS) entry which is preliminary data.</text>
</comment>
<keyword evidence="1" id="KW-1133">Transmembrane helix</keyword>
<evidence type="ECO:0000313" key="3">
    <source>
        <dbReference type="Proteomes" id="UP000176611"/>
    </source>
</evidence>
<reference evidence="2 3" key="1">
    <citation type="journal article" date="2016" name="Nat. Commun.">
        <title>Thousands of microbial genomes shed light on interconnected biogeochemical processes in an aquifer system.</title>
        <authorList>
            <person name="Anantharaman K."/>
            <person name="Brown C.T."/>
            <person name="Hug L.A."/>
            <person name="Sharon I."/>
            <person name="Castelle C.J."/>
            <person name="Probst A.J."/>
            <person name="Thomas B.C."/>
            <person name="Singh A."/>
            <person name="Wilkins M.J."/>
            <person name="Karaoz U."/>
            <person name="Brodie E.L."/>
            <person name="Williams K.H."/>
            <person name="Hubbard S.S."/>
            <person name="Banfield J.F."/>
        </authorList>
    </citation>
    <scope>NUCLEOTIDE SEQUENCE [LARGE SCALE GENOMIC DNA]</scope>
</reference>
<name>A0A1G1ZXS4_9BACT</name>
<dbReference type="EMBL" id="MHJO01000015">
    <property type="protein sequence ID" value="OGY69299.1"/>
    <property type="molecule type" value="Genomic_DNA"/>
</dbReference>
<evidence type="ECO:0000313" key="2">
    <source>
        <dbReference type="EMBL" id="OGY69299.1"/>
    </source>
</evidence>
<proteinExistence type="predicted"/>
<dbReference type="Proteomes" id="UP000176611">
    <property type="component" value="Unassembled WGS sequence"/>
</dbReference>
<dbReference type="AlphaFoldDB" id="A0A1G1ZXS4"/>
<organism evidence="2 3">
    <name type="scientific">Candidatus Harrisonbacteria bacterium RIFOXYD1_FULL_40_9</name>
    <dbReference type="NCBI Taxonomy" id="1798412"/>
    <lineage>
        <taxon>Bacteria</taxon>
        <taxon>Candidatus Harrisoniibacteriota</taxon>
    </lineage>
</organism>
<protein>
    <submittedName>
        <fullName evidence="2">Uncharacterized protein</fullName>
    </submittedName>
</protein>
<gene>
    <name evidence="2" type="ORF">A2586_01370</name>
</gene>
<accession>A0A1G1ZXS4</accession>
<keyword evidence="1" id="KW-0812">Transmembrane</keyword>
<keyword evidence="1" id="KW-0472">Membrane</keyword>
<sequence length="144" mass="15421">MRKQLKSNKKLIRGQAALPTIVLVGGIMIEIVLAGTLLVFFFNNSVYGTRLSAEALEAARSGIQDALIKLSANKNFSGTYELSLGGSVSAEITVDQDPAGYSEEKVRVVSIGQGITRNRKLEAIVNVEKVAGVVQIESVVEVPF</sequence>
<feature type="transmembrane region" description="Helical" evidence="1">
    <location>
        <begin position="21"/>
        <end position="42"/>
    </location>
</feature>
<evidence type="ECO:0000256" key="1">
    <source>
        <dbReference type="SAM" id="Phobius"/>
    </source>
</evidence>